<dbReference type="Proteomes" id="UP000030745">
    <property type="component" value="Unassembled WGS sequence"/>
</dbReference>
<dbReference type="KEGG" id="spar:SPRG_17572"/>
<gene>
    <name evidence="1" type="ORF">SPRG_17572</name>
</gene>
<accession>A0A067BQM6</accession>
<dbReference type="EMBL" id="KK583828">
    <property type="protein sequence ID" value="KDO16987.1"/>
    <property type="molecule type" value="Genomic_DNA"/>
</dbReference>
<organism evidence="1 2">
    <name type="scientific">Saprolegnia parasitica (strain CBS 223.65)</name>
    <dbReference type="NCBI Taxonomy" id="695850"/>
    <lineage>
        <taxon>Eukaryota</taxon>
        <taxon>Sar</taxon>
        <taxon>Stramenopiles</taxon>
        <taxon>Oomycota</taxon>
        <taxon>Saprolegniomycetes</taxon>
        <taxon>Saprolegniales</taxon>
        <taxon>Saprolegniaceae</taxon>
        <taxon>Saprolegnia</taxon>
    </lineage>
</organism>
<dbReference type="VEuPathDB" id="FungiDB:SPRG_17572"/>
<evidence type="ECO:0000313" key="1">
    <source>
        <dbReference type="EMBL" id="KDO16987.1"/>
    </source>
</evidence>
<dbReference type="AlphaFoldDB" id="A0A067BQM6"/>
<evidence type="ECO:0000313" key="2">
    <source>
        <dbReference type="Proteomes" id="UP000030745"/>
    </source>
</evidence>
<reference evidence="1 2" key="1">
    <citation type="journal article" date="2013" name="PLoS Genet.">
        <title>Distinctive expansion of potential virulence genes in the genome of the oomycete fish pathogen Saprolegnia parasitica.</title>
        <authorList>
            <person name="Jiang R.H."/>
            <person name="de Bruijn I."/>
            <person name="Haas B.J."/>
            <person name="Belmonte R."/>
            <person name="Lobach L."/>
            <person name="Christie J."/>
            <person name="van den Ackerveken G."/>
            <person name="Bottin A."/>
            <person name="Bulone V."/>
            <person name="Diaz-Moreno S.M."/>
            <person name="Dumas B."/>
            <person name="Fan L."/>
            <person name="Gaulin E."/>
            <person name="Govers F."/>
            <person name="Grenville-Briggs L.J."/>
            <person name="Horner N.R."/>
            <person name="Levin J.Z."/>
            <person name="Mammella M."/>
            <person name="Meijer H.J."/>
            <person name="Morris P."/>
            <person name="Nusbaum C."/>
            <person name="Oome S."/>
            <person name="Phillips A.J."/>
            <person name="van Rooyen D."/>
            <person name="Rzeszutek E."/>
            <person name="Saraiva M."/>
            <person name="Secombes C.J."/>
            <person name="Seidl M.F."/>
            <person name="Snel B."/>
            <person name="Stassen J.H."/>
            <person name="Sykes S."/>
            <person name="Tripathy S."/>
            <person name="van den Berg H."/>
            <person name="Vega-Arreguin J.C."/>
            <person name="Wawra S."/>
            <person name="Young S.K."/>
            <person name="Zeng Q."/>
            <person name="Dieguez-Uribeondo J."/>
            <person name="Russ C."/>
            <person name="Tyler B.M."/>
            <person name="van West P."/>
        </authorList>
    </citation>
    <scope>NUCLEOTIDE SEQUENCE [LARGE SCALE GENOMIC DNA]</scope>
    <source>
        <strain evidence="1 2">CBS 223.65</strain>
    </source>
</reference>
<dbReference type="RefSeq" id="XP_012212305.1">
    <property type="nucleotide sequence ID" value="XM_012356915.1"/>
</dbReference>
<proteinExistence type="predicted"/>
<keyword evidence="2" id="KW-1185">Reference proteome</keyword>
<dbReference type="OrthoDB" id="69139at2759"/>
<sequence length="74" mass="8044">MMPSTQIQPTMAANVAMELFAKVASLLVGRFTVSFENELRFMAEMTGSAAAHAMRVDNVPQQVVRTATTALSRL</sequence>
<dbReference type="OMA" id="LRFMAEM"/>
<dbReference type="GeneID" id="24139108"/>
<feature type="non-terminal residue" evidence="1">
    <location>
        <position position="1"/>
    </location>
</feature>
<protein>
    <submittedName>
        <fullName evidence="1">Uncharacterized protein</fullName>
    </submittedName>
</protein>
<name>A0A067BQM6_SAPPC</name>